<dbReference type="InterPro" id="IPR007815">
    <property type="entry name" value="Emycin_Estase"/>
</dbReference>
<keyword evidence="2" id="KW-1185">Reference proteome</keyword>
<dbReference type="InterPro" id="IPR052036">
    <property type="entry name" value="Hydrolase/PRTase-associated"/>
</dbReference>
<reference evidence="1 2" key="1">
    <citation type="submission" date="2021-09" db="EMBL/GenBank/DDBJ databases">
        <title>Lysobacter sp. 13A isolated from the river sediment.</title>
        <authorList>
            <person name="Liu H."/>
            <person name="Li S."/>
            <person name="Mao S."/>
        </authorList>
    </citation>
    <scope>NUCLEOTIDE SEQUENCE [LARGE SCALE GENOMIC DNA]</scope>
    <source>
        <strain evidence="1 2">13A</strain>
    </source>
</reference>
<sequence length="444" mass="50751">MHRTAATAEQRIHDAAQVLDESPRDFDALIERARGRCFVLLGEASHGTDEFYGLRAAITRRLLEELGFDAVAVEGDWPDTLRLDGYVRGQSADTLDGAFGDFQRFPTWMWRNTRVREFIDWLHGHNAARSVVDRVGVYGMDVYSLYRSAEAVIGYLEGVDPEQARLARHVYACLDHIERPQDYAWESARGLRPDCREGAVALLVSLLSRAPQYLESDGREAAEALFHAERNAHVVLNAERYYREMFGGHVHTWNLRDAHMVETLFALRKHLHRQGRAGRIVVWAHNSHLGDARATAMGERGEWNVGQLVREQAGADNALLVGFTTYTGHVTAARDWDEPAERRWVRPAPPGSIEHLMHAARRDRFYLDLQHPDLRESLAPALPERAIGVVYRPETERQSHYFDARLSRQFDVMFHLDETTALEPFDIGRHWQHPELPDTWPSGL</sequence>
<gene>
    <name evidence="1" type="ORF">K6753_10850</name>
</gene>
<evidence type="ECO:0000313" key="1">
    <source>
        <dbReference type="EMBL" id="MBZ4040027.1"/>
    </source>
</evidence>
<dbReference type="SUPFAM" id="SSF159501">
    <property type="entry name" value="EreA/ChaN-like"/>
    <property type="match status" value="1"/>
</dbReference>
<dbReference type="PANTHER" id="PTHR31299">
    <property type="entry name" value="ESTERASE, PUTATIVE (AFU_ORTHOLOGUE AFUA_1G05850)-RELATED"/>
    <property type="match status" value="1"/>
</dbReference>
<dbReference type="Pfam" id="PF05139">
    <property type="entry name" value="Erythro_esteras"/>
    <property type="match status" value="1"/>
</dbReference>
<evidence type="ECO:0000313" key="2">
    <source>
        <dbReference type="Proteomes" id="UP001430954"/>
    </source>
</evidence>
<dbReference type="Gene3D" id="3.40.1660.10">
    <property type="entry name" value="EreA-like (biosynthetic domain)"/>
    <property type="match status" value="1"/>
</dbReference>
<comment type="caution">
    <text evidence="1">The sequence shown here is derived from an EMBL/GenBank/DDBJ whole genome shotgun (WGS) entry which is preliminary data.</text>
</comment>
<dbReference type="CDD" id="cd14728">
    <property type="entry name" value="Ere-like"/>
    <property type="match status" value="1"/>
</dbReference>
<dbReference type="InterPro" id="IPR014622">
    <property type="entry name" value="UCP036794_erythomycin"/>
</dbReference>
<dbReference type="PIRSF" id="PIRSF036794">
    <property type="entry name" value="UCP_erythr_ester"/>
    <property type="match status" value="1"/>
</dbReference>
<dbReference type="Gene3D" id="3.30.1870.10">
    <property type="entry name" value="EreA-like, domain 2"/>
    <property type="match status" value="1"/>
</dbReference>
<name>A0ABS7T819_9GAMM</name>
<proteinExistence type="predicted"/>
<dbReference type="RefSeq" id="WP_223676460.1">
    <property type="nucleotide sequence ID" value="NZ_JAINZW010000004.1"/>
</dbReference>
<organism evidence="1 2">
    <name type="scientific">Novilysobacter selenitireducens</name>
    <dbReference type="NCBI Taxonomy" id="2872639"/>
    <lineage>
        <taxon>Bacteria</taxon>
        <taxon>Pseudomonadati</taxon>
        <taxon>Pseudomonadota</taxon>
        <taxon>Gammaproteobacteria</taxon>
        <taxon>Lysobacterales</taxon>
        <taxon>Lysobacteraceae</taxon>
        <taxon>Novilysobacter</taxon>
    </lineage>
</organism>
<accession>A0ABS7T819</accession>
<dbReference type="PANTHER" id="PTHR31299:SF0">
    <property type="entry name" value="ESTERASE, PUTATIVE (AFU_ORTHOLOGUE AFUA_1G05850)-RELATED"/>
    <property type="match status" value="1"/>
</dbReference>
<dbReference type="Proteomes" id="UP001430954">
    <property type="component" value="Unassembled WGS sequence"/>
</dbReference>
<protein>
    <submittedName>
        <fullName evidence="1">Erythromycin esterase family protein</fullName>
    </submittedName>
</protein>
<dbReference type="EMBL" id="JAINZW010000004">
    <property type="protein sequence ID" value="MBZ4040027.1"/>
    <property type="molecule type" value="Genomic_DNA"/>
</dbReference>